<evidence type="ECO:0000256" key="2">
    <source>
        <dbReference type="ARBA" id="ARBA00022845"/>
    </source>
</evidence>
<keyword evidence="2" id="KW-0810">Translation regulation</keyword>
<organism evidence="3 4">
    <name type="scientific">Microbulbifer rhizosphaerae</name>
    <dbReference type="NCBI Taxonomy" id="1562603"/>
    <lineage>
        <taxon>Bacteria</taxon>
        <taxon>Pseudomonadati</taxon>
        <taxon>Pseudomonadota</taxon>
        <taxon>Gammaproteobacteria</taxon>
        <taxon>Cellvibrionales</taxon>
        <taxon>Microbulbiferaceae</taxon>
        <taxon>Microbulbifer</taxon>
    </lineage>
</organism>
<dbReference type="EMBL" id="JACHWZ010000009">
    <property type="protein sequence ID" value="MBB3061472.1"/>
    <property type="molecule type" value="Genomic_DNA"/>
</dbReference>
<dbReference type="NCBIfam" id="NF011162">
    <property type="entry name" value="PRK14563.1"/>
    <property type="match status" value="1"/>
</dbReference>
<dbReference type="AlphaFoldDB" id="A0A7W4WC07"/>
<dbReference type="RefSeq" id="WP_183459871.1">
    <property type="nucleotide sequence ID" value="NZ_JACHWZ010000009.1"/>
</dbReference>
<dbReference type="Proteomes" id="UP000535937">
    <property type="component" value="Unassembled WGS sequence"/>
</dbReference>
<keyword evidence="4" id="KW-1185">Reference proteome</keyword>
<dbReference type="InterPro" id="IPR023200">
    <property type="entry name" value="RMF_sf"/>
</dbReference>
<dbReference type="NCBIfam" id="NF041886">
    <property type="entry name" value="Rmf_CrpP_fam"/>
    <property type="match status" value="1"/>
</dbReference>
<sequence>MKRQKRNQSDRAFYKGYLAATQNKAMDNCPFENEELHQAWINGWREGREDYWNGFEGSVTAQKLETYRAVTTNVHHPDGWSTM</sequence>
<comment type="caution">
    <text evidence="3">The sequence shown here is derived from an EMBL/GenBank/DDBJ whole genome shotgun (WGS) entry which is preliminary data.</text>
</comment>
<keyword evidence="1" id="KW-0963">Cytoplasm</keyword>
<evidence type="ECO:0000313" key="3">
    <source>
        <dbReference type="EMBL" id="MBB3061472.1"/>
    </source>
</evidence>
<gene>
    <name evidence="3" type="ORF">FHS09_002305</name>
</gene>
<dbReference type="Gene3D" id="1.10.10.620">
    <property type="entry name" value="ribosome modulation factor like domain"/>
    <property type="match status" value="1"/>
</dbReference>
<protein>
    <submittedName>
        <fullName evidence="3">Ribosome modulation factor</fullName>
    </submittedName>
</protein>
<dbReference type="InterPro" id="IPR007040">
    <property type="entry name" value="Ribosome_modulation_factor"/>
</dbReference>
<evidence type="ECO:0000313" key="4">
    <source>
        <dbReference type="Proteomes" id="UP000535937"/>
    </source>
</evidence>
<accession>A0A7W4WC07</accession>
<proteinExistence type="predicted"/>
<reference evidence="3 4" key="1">
    <citation type="submission" date="2020-08" db="EMBL/GenBank/DDBJ databases">
        <title>Genomic Encyclopedia of Type Strains, Phase III (KMG-III): the genomes of soil and plant-associated and newly described type strains.</title>
        <authorList>
            <person name="Whitman W."/>
        </authorList>
    </citation>
    <scope>NUCLEOTIDE SEQUENCE [LARGE SCALE GENOMIC DNA]</scope>
    <source>
        <strain evidence="3 4">CECT 8799</strain>
    </source>
</reference>
<name>A0A7W4WC07_9GAMM</name>
<dbReference type="Pfam" id="PF04957">
    <property type="entry name" value="RMF"/>
    <property type="match status" value="1"/>
</dbReference>
<dbReference type="GO" id="GO:0006417">
    <property type="term" value="P:regulation of translation"/>
    <property type="evidence" value="ECO:0007669"/>
    <property type="project" value="UniProtKB-KW"/>
</dbReference>
<evidence type="ECO:0000256" key="1">
    <source>
        <dbReference type="ARBA" id="ARBA00022490"/>
    </source>
</evidence>